<evidence type="ECO:0000259" key="2">
    <source>
        <dbReference type="Pfam" id="PF13518"/>
    </source>
</evidence>
<feature type="region of interest" description="Disordered" evidence="1">
    <location>
        <begin position="44"/>
        <end position="64"/>
    </location>
</feature>
<feature type="domain" description="Insertion element IS150 protein InsJ-like helix-turn-helix" evidence="2">
    <location>
        <begin position="3"/>
        <end position="48"/>
    </location>
</feature>
<dbReference type="EMBL" id="CP015249">
    <property type="protein sequence ID" value="ANB17080.1"/>
    <property type="molecule type" value="Genomic_DNA"/>
</dbReference>
<reference evidence="3 4" key="1">
    <citation type="submission" date="2016-04" db="EMBL/GenBank/DDBJ databases">
        <title>Complete genome sequence of Dokdonella koreensis DS-123T.</title>
        <authorList>
            <person name="Kim J.F."/>
            <person name="Lee H."/>
            <person name="Kwak M.-J."/>
        </authorList>
    </citation>
    <scope>NUCLEOTIDE SEQUENCE [LARGE SCALE GENOMIC DNA]</scope>
    <source>
        <strain evidence="3 4">DS-123</strain>
    </source>
</reference>
<dbReference type="KEGG" id="dko:I596_1050"/>
<evidence type="ECO:0000256" key="1">
    <source>
        <dbReference type="SAM" id="MobiDB-lite"/>
    </source>
</evidence>
<evidence type="ECO:0000313" key="4">
    <source>
        <dbReference type="Proteomes" id="UP000076830"/>
    </source>
</evidence>
<dbReference type="Pfam" id="PF13518">
    <property type="entry name" value="HTH_28"/>
    <property type="match status" value="1"/>
</dbReference>
<dbReference type="AlphaFoldDB" id="A0A160DT15"/>
<keyword evidence="4" id="KW-1185">Reference proteome</keyword>
<protein>
    <submittedName>
        <fullName evidence="3">Integrase catalytic domain-containing protein</fullName>
    </submittedName>
</protein>
<gene>
    <name evidence="3" type="ORF">I596_1050</name>
</gene>
<name>A0A160DT15_9GAMM</name>
<accession>A0A160DT15</accession>
<sequence length="64" mass="7463">MSQRREFLALAVGQSVPLSELCRRFGISRKTGYKWLARDEVVDRSRRPHTSPRRPRRPAMLGLL</sequence>
<feature type="compositionally biased region" description="Basic residues" evidence="1">
    <location>
        <begin position="46"/>
        <end position="57"/>
    </location>
</feature>
<dbReference type="InterPro" id="IPR055247">
    <property type="entry name" value="InsJ-like_HTH"/>
</dbReference>
<organism evidence="3 4">
    <name type="scientific">Dokdonella koreensis DS-123</name>
    <dbReference type="NCBI Taxonomy" id="1300342"/>
    <lineage>
        <taxon>Bacteria</taxon>
        <taxon>Pseudomonadati</taxon>
        <taxon>Pseudomonadota</taxon>
        <taxon>Gammaproteobacteria</taxon>
        <taxon>Lysobacterales</taxon>
        <taxon>Rhodanobacteraceae</taxon>
        <taxon>Dokdonella</taxon>
    </lineage>
</organism>
<proteinExistence type="predicted"/>
<dbReference type="Proteomes" id="UP000076830">
    <property type="component" value="Chromosome"/>
</dbReference>
<evidence type="ECO:0000313" key="3">
    <source>
        <dbReference type="EMBL" id="ANB17080.1"/>
    </source>
</evidence>